<proteinExistence type="predicted"/>
<evidence type="ECO:0000313" key="2">
    <source>
        <dbReference type="EMBL" id="CAF0897164.1"/>
    </source>
</evidence>
<evidence type="ECO:0000256" key="1">
    <source>
        <dbReference type="SAM" id="MobiDB-lite"/>
    </source>
</evidence>
<evidence type="ECO:0000313" key="7">
    <source>
        <dbReference type="Proteomes" id="UP000663877"/>
    </source>
</evidence>
<organism evidence="2 7">
    <name type="scientific">Adineta steineri</name>
    <dbReference type="NCBI Taxonomy" id="433720"/>
    <lineage>
        <taxon>Eukaryota</taxon>
        <taxon>Metazoa</taxon>
        <taxon>Spiralia</taxon>
        <taxon>Gnathifera</taxon>
        <taxon>Rotifera</taxon>
        <taxon>Eurotatoria</taxon>
        <taxon>Bdelloidea</taxon>
        <taxon>Adinetida</taxon>
        <taxon>Adinetidae</taxon>
        <taxon>Adineta</taxon>
    </lineage>
</organism>
<reference evidence="2" key="1">
    <citation type="submission" date="2021-02" db="EMBL/GenBank/DDBJ databases">
        <authorList>
            <person name="Nowell W R."/>
        </authorList>
    </citation>
    <scope>NUCLEOTIDE SEQUENCE</scope>
</reference>
<dbReference type="Proteomes" id="UP000663832">
    <property type="component" value="Unassembled WGS sequence"/>
</dbReference>
<dbReference type="EMBL" id="CAJNOI010000035">
    <property type="protein sequence ID" value="CAF0897164.1"/>
    <property type="molecule type" value="Genomic_DNA"/>
</dbReference>
<gene>
    <name evidence="2" type="ORF">BJG266_LOCUS10276</name>
    <name evidence="3" type="ORF">BJG266_LOCUS44926</name>
    <name evidence="4" type="ORF">QVE165_LOCUS49114</name>
    <name evidence="5" type="ORF">QVE165_LOCUS61898</name>
</gene>
<sequence length="113" mass="13543">MTTIERYHRLQHEYDHYNRRYNMLHSITIQKQDELDDLMNHMNELLVLLDERTNNSFQIGSSICVYDHGDHLTMPSMIESEKNEESDDDDPLLQRLKITKPSRLKSSTNQFFK</sequence>
<feature type="compositionally biased region" description="Polar residues" evidence="1">
    <location>
        <begin position="104"/>
        <end position="113"/>
    </location>
</feature>
<name>A0A813ZFB2_9BILA</name>
<comment type="caution">
    <text evidence="2">The sequence shown here is derived from an EMBL/GenBank/DDBJ whole genome shotgun (WGS) entry which is preliminary data.</text>
</comment>
<evidence type="ECO:0000313" key="5">
    <source>
        <dbReference type="EMBL" id="CAF1653722.1"/>
    </source>
</evidence>
<dbReference type="EMBL" id="CAJNOM010000870">
    <property type="protein sequence ID" value="CAF1573520.1"/>
    <property type="molecule type" value="Genomic_DNA"/>
</dbReference>
<accession>A0A813ZFB2</accession>
<evidence type="ECO:0000313" key="3">
    <source>
        <dbReference type="EMBL" id="CAF1531304.1"/>
    </source>
</evidence>
<dbReference type="EMBL" id="CAJNOM010004221">
    <property type="protein sequence ID" value="CAF1653722.1"/>
    <property type="molecule type" value="Genomic_DNA"/>
</dbReference>
<protein>
    <submittedName>
        <fullName evidence="2">Uncharacterized protein</fullName>
    </submittedName>
</protein>
<dbReference type="Proteomes" id="UP000663877">
    <property type="component" value="Unassembled WGS sequence"/>
</dbReference>
<dbReference type="OrthoDB" id="10011300at2759"/>
<evidence type="ECO:0000313" key="4">
    <source>
        <dbReference type="EMBL" id="CAF1573520.1"/>
    </source>
</evidence>
<evidence type="ECO:0000313" key="6">
    <source>
        <dbReference type="Proteomes" id="UP000663832"/>
    </source>
</evidence>
<feature type="region of interest" description="Disordered" evidence="1">
    <location>
        <begin position="76"/>
        <end position="113"/>
    </location>
</feature>
<feature type="compositionally biased region" description="Acidic residues" evidence="1">
    <location>
        <begin position="82"/>
        <end position="91"/>
    </location>
</feature>
<dbReference type="EMBL" id="CAJNOI010003855">
    <property type="protein sequence ID" value="CAF1531304.1"/>
    <property type="molecule type" value="Genomic_DNA"/>
</dbReference>
<keyword evidence="6" id="KW-1185">Reference proteome</keyword>
<dbReference type="AlphaFoldDB" id="A0A813ZFB2"/>